<name>A0A846S302_9MICO</name>
<dbReference type="RefSeq" id="WP_167951062.1">
    <property type="nucleotide sequence ID" value="NZ_BAAAPQ010000006.1"/>
</dbReference>
<evidence type="ECO:0000256" key="1">
    <source>
        <dbReference type="SAM" id="Phobius"/>
    </source>
</evidence>
<dbReference type="EMBL" id="JAATJN010000001">
    <property type="protein sequence ID" value="NJC57363.1"/>
    <property type="molecule type" value="Genomic_DNA"/>
</dbReference>
<gene>
    <name evidence="2" type="ORF">BKA07_002398</name>
</gene>
<organism evidence="2 3">
    <name type="scientific">Brevibacterium marinum</name>
    <dbReference type="NCBI Taxonomy" id="418643"/>
    <lineage>
        <taxon>Bacteria</taxon>
        <taxon>Bacillati</taxon>
        <taxon>Actinomycetota</taxon>
        <taxon>Actinomycetes</taxon>
        <taxon>Micrococcales</taxon>
        <taxon>Brevibacteriaceae</taxon>
        <taxon>Brevibacterium</taxon>
    </lineage>
</organism>
<keyword evidence="3" id="KW-1185">Reference proteome</keyword>
<feature type="transmembrane region" description="Helical" evidence="1">
    <location>
        <begin position="62"/>
        <end position="81"/>
    </location>
</feature>
<protein>
    <recommendedName>
        <fullName evidence="4">DUF3592 domain-containing protein</fullName>
    </recommendedName>
</protein>
<proteinExistence type="predicted"/>
<feature type="transmembrane region" description="Helical" evidence="1">
    <location>
        <begin position="178"/>
        <end position="201"/>
    </location>
</feature>
<reference evidence="2 3" key="1">
    <citation type="submission" date="2020-03" db="EMBL/GenBank/DDBJ databases">
        <title>Sequencing the genomes of 1000 actinobacteria strains.</title>
        <authorList>
            <person name="Klenk H.-P."/>
        </authorList>
    </citation>
    <scope>NUCLEOTIDE SEQUENCE [LARGE SCALE GENOMIC DNA]</scope>
    <source>
        <strain evidence="2 3">DSM 18964</strain>
    </source>
</reference>
<keyword evidence="1" id="KW-1133">Transmembrane helix</keyword>
<sequence length="210" mass="22127">MSALGRLLGLVVLLVTLCIGLVVAFAITAIRPQALLAGIVISCTTVILVMIGTIVVSRPGWILWLALPALALTGLGAVMLAEDLGVSRSGEPTEVVVVEHTVDVDSSLDSSSDRHRKAYTHTYELERTDGSPVEKPIIYRGEDGYDDFDTGDTITALVDPEGEAPTEPADSVNVGADLAILIVGFIGVLGVYGMSSLLLFLKPPTARDAR</sequence>
<accession>A0A846S302</accession>
<evidence type="ECO:0008006" key="4">
    <source>
        <dbReference type="Google" id="ProtNLM"/>
    </source>
</evidence>
<keyword evidence="1" id="KW-0472">Membrane</keyword>
<dbReference type="AlphaFoldDB" id="A0A846S302"/>
<evidence type="ECO:0000313" key="2">
    <source>
        <dbReference type="EMBL" id="NJC57363.1"/>
    </source>
</evidence>
<comment type="caution">
    <text evidence="2">The sequence shown here is derived from an EMBL/GenBank/DDBJ whole genome shotgun (WGS) entry which is preliminary data.</text>
</comment>
<dbReference type="Proteomes" id="UP000576792">
    <property type="component" value="Unassembled WGS sequence"/>
</dbReference>
<feature type="transmembrane region" description="Helical" evidence="1">
    <location>
        <begin position="34"/>
        <end position="55"/>
    </location>
</feature>
<keyword evidence="1" id="KW-0812">Transmembrane</keyword>
<evidence type="ECO:0000313" key="3">
    <source>
        <dbReference type="Proteomes" id="UP000576792"/>
    </source>
</evidence>